<accession>A0A1L5BKM1</accession>
<keyword evidence="1" id="KW-1133">Transmembrane helix</keyword>
<keyword evidence="1" id="KW-0472">Membrane</keyword>
<feature type="transmembrane region" description="Helical" evidence="1">
    <location>
        <begin position="21"/>
        <end position="41"/>
    </location>
</feature>
<sequence length="69" mass="7853">MTHAQSGPHGFYLLDLHLDEILGWLVILAVVMLYSVMFALTEPANRRWWTTAAVALMLMTGLIWICHRG</sequence>
<evidence type="ECO:0000313" key="3">
    <source>
        <dbReference type="Proteomes" id="UP000004550"/>
    </source>
</evidence>
<evidence type="ECO:0000256" key="1">
    <source>
        <dbReference type="SAM" id="Phobius"/>
    </source>
</evidence>
<name>A0A1L5BKM1_SPHIB</name>
<gene>
    <name evidence="2" type="ORF">SIDU_01805</name>
</gene>
<evidence type="ECO:0000313" key="2">
    <source>
        <dbReference type="EMBL" id="APL93356.1"/>
    </source>
</evidence>
<protein>
    <submittedName>
        <fullName evidence="2">Uncharacterized protein</fullName>
    </submittedName>
</protein>
<dbReference type="EMBL" id="CP013070">
    <property type="protein sequence ID" value="APL93356.1"/>
    <property type="molecule type" value="Genomic_DNA"/>
</dbReference>
<organism evidence="2 3">
    <name type="scientific">Sphingobium indicum (strain DSM 16412 / CCM 7286 / MTCC 6364 / B90A)</name>
    <dbReference type="NCBI Taxonomy" id="861109"/>
    <lineage>
        <taxon>Bacteria</taxon>
        <taxon>Pseudomonadati</taxon>
        <taxon>Pseudomonadota</taxon>
        <taxon>Alphaproteobacteria</taxon>
        <taxon>Sphingomonadales</taxon>
        <taxon>Sphingomonadaceae</taxon>
        <taxon>Sphingobium</taxon>
    </lineage>
</organism>
<reference evidence="2 3" key="1">
    <citation type="journal article" date="2012" name="J. Bacteriol.">
        <title>Genome sequence of Sphingobium indicum B90A, a hexachlorocyclohexane-degrading bacterium.</title>
        <authorList>
            <person name="Anand S."/>
            <person name="Sangwan N."/>
            <person name="Lata P."/>
            <person name="Kaur J."/>
            <person name="Dua A."/>
            <person name="Singh A.K."/>
            <person name="Verma M."/>
            <person name="Kaur J."/>
            <person name="Khurana J.P."/>
            <person name="Khurana P."/>
            <person name="Mathur S."/>
            <person name="Lal R."/>
        </authorList>
    </citation>
    <scope>NUCLEOTIDE SEQUENCE [LARGE SCALE GENOMIC DNA]</scope>
    <source>
        <strain evidence="3">DSM 16412 / CCM 7286 / MTCC 6364 / B90A</strain>
    </source>
</reference>
<feature type="transmembrane region" description="Helical" evidence="1">
    <location>
        <begin position="47"/>
        <end position="66"/>
    </location>
</feature>
<keyword evidence="1" id="KW-0812">Transmembrane</keyword>
<dbReference type="AlphaFoldDB" id="A0A1L5BKM1"/>
<dbReference type="Proteomes" id="UP000004550">
    <property type="component" value="Chromosome"/>
</dbReference>
<dbReference type="RefSeq" id="WP_007683798.1">
    <property type="nucleotide sequence ID" value="NZ_CP013070.1"/>
</dbReference>
<proteinExistence type="predicted"/>
<dbReference type="KEGG" id="sinb:SIDU_01805"/>